<evidence type="ECO:0000313" key="1">
    <source>
        <dbReference type="EMBL" id="PJC94771.1"/>
    </source>
</evidence>
<name>A0A2M8HE48_9GAMM</name>
<dbReference type="OrthoDB" id="8595084at2"/>
<organism evidence="1 2">
    <name type="scientific">Aeromonas lusitana</name>
    <dbReference type="NCBI Taxonomy" id="931529"/>
    <lineage>
        <taxon>Bacteria</taxon>
        <taxon>Pseudomonadati</taxon>
        <taxon>Pseudomonadota</taxon>
        <taxon>Gammaproteobacteria</taxon>
        <taxon>Aeromonadales</taxon>
        <taxon>Aeromonadaceae</taxon>
        <taxon>Aeromonas</taxon>
    </lineage>
</organism>
<protein>
    <submittedName>
        <fullName evidence="1">Uncharacterized protein</fullName>
    </submittedName>
</protein>
<reference evidence="1 2" key="1">
    <citation type="submission" date="2017-11" db="EMBL/GenBank/DDBJ databases">
        <title>Draft genome sequence of environmental isolate Aeromonas lusitania sp. nov. MDC 2473.</title>
        <authorList>
            <person name="Colston S.M."/>
            <person name="Navarro A."/>
            <person name="Martinez-Murcia A.J."/>
            <person name="Graf J."/>
        </authorList>
    </citation>
    <scope>NUCLEOTIDE SEQUENCE [LARGE SCALE GENOMIC DNA]</scope>
    <source>
        <strain evidence="1 2">MDC 2473</strain>
    </source>
</reference>
<dbReference type="RefSeq" id="WP_100858365.1">
    <property type="nucleotide sequence ID" value="NZ_PGCP01000003.1"/>
</dbReference>
<proteinExistence type="predicted"/>
<dbReference type="Proteomes" id="UP000232060">
    <property type="component" value="Unassembled WGS sequence"/>
</dbReference>
<evidence type="ECO:0000313" key="2">
    <source>
        <dbReference type="Proteomes" id="UP000232060"/>
    </source>
</evidence>
<keyword evidence="2" id="KW-1185">Reference proteome</keyword>
<dbReference type="EMBL" id="PGCP01000003">
    <property type="protein sequence ID" value="PJC94771.1"/>
    <property type="molecule type" value="Genomic_DNA"/>
</dbReference>
<comment type="caution">
    <text evidence="1">The sequence shown here is derived from an EMBL/GenBank/DDBJ whole genome shotgun (WGS) entry which is preliminary data.</text>
</comment>
<accession>A0A2M8HE48</accession>
<gene>
    <name evidence="1" type="ORF">CUC44_02170</name>
</gene>
<sequence>MSKYQFFRQEQDPASVTFLLMSSPSFLSEKAQLLEQGFEVVGDYIDAADDEEAIAKFRSGMIEPLSEYTKATEEGGLYYFLSGVAESIGKRLKGEKAPR</sequence>
<dbReference type="AlphaFoldDB" id="A0A2M8HE48"/>